<evidence type="ECO:0000256" key="11">
    <source>
        <dbReference type="SAM" id="SignalP"/>
    </source>
</evidence>
<keyword evidence="14" id="KW-1185">Reference proteome</keyword>
<evidence type="ECO:0000256" key="9">
    <source>
        <dbReference type="ARBA" id="ARBA00023316"/>
    </source>
</evidence>
<gene>
    <name evidence="13" type="ORF">SUNI508_06524</name>
</gene>
<evidence type="ECO:0000313" key="14">
    <source>
        <dbReference type="Proteomes" id="UP001408356"/>
    </source>
</evidence>
<feature type="transmembrane region" description="Helical" evidence="10">
    <location>
        <begin position="227"/>
        <end position="253"/>
    </location>
</feature>
<evidence type="ECO:0000256" key="2">
    <source>
        <dbReference type="ARBA" id="ARBA00008203"/>
    </source>
</evidence>
<organism evidence="13 14">
    <name type="scientific">Seiridium unicorne</name>
    <dbReference type="NCBI Taxonomy" id="138068"/>
    <lineage>
        <taxon>Eukaryota</taxon>
        <taxon>Fungi</taxon>
        <taxon>Dikarya</taxon>
        <taxon>Ascomycota</taxon>
        <taxon>Pezizomycotina</taxon>
        <taxon>Sordariomycetes</taxon>
        <taxon>Xylariomycetidae</taxon>
        <taxon>Amphisphaeriales</taxon>
        <taxon>Sporocadaceae</taxon>
        <taxon>Seiridium</taxon>
    </lineage>
</organism>
<comment type="similarity">
    <text evidence="2">Belongs to the BIG1 family.</text>
</comment>
<evidence type="ECO:0000256" key="1">
    <source>
        <dbReference type="ARBA" id="ARBA00004115"/>
    </source>
</evidence>
<evidence type="ECO:0000259" key="12">
    <source>
        <dbReference type="Pfam" id="PF20520"/>
    </source>
</evidence>
<evidence type="ECO:0000256" key="7">
    <source>
        <dbReference type="ARBA" id="ARBA00022989"/>
    </source>
</evidence>
<keyword evidence="8 10" id="KW-0472">Membrane</keyword>
<keyword evidence="4 10" id="KW-0812">Transmembrane</keyword>
<reference evidence="13 14" key="1">
    <citation type="journal article" date="2024" name="J. Plant Pathol.">
        <title>Sequence and assembly of the genome of Seiridium unicorne, isolate CBS 538.82, causal agent of cypress canker disease.</title>
        <authorList>
            <person name="Scali E."/>
            <person name="Rocca G.D."/>
            <person name="Danti R."/>
            <person name="Garbelotto M."/>
            <person name="Barberini S."/>
            <person name="Baroncelli R."/>
            <person name="Emiliani G."/>
        </authorList>
    </citation>
    <scope>NUCLEOTIDE SEQUENCE [LARGE SCALE GENOMIC DNA]</scope>
    <source>
        <strain evidence="13 14">BM-138-508</strain>
    </source>
</reference>
<name>A0ABR2V1A2_9PEZI</name>
<accession>A0ABR2V1A2</accession>
<evidence type="ECO:0000256" key="3">
    <source>
        <dbReference type="ARBA" id="ARBA00022089"/>
    </source>
</evidence>
<dbReference type="InterPro" id="IPR046756">
    <property type="entry name" value="VAS1/VOA1_TM"/>
</dbReference>
<dbReference type="EMBL" id="JARVKF010000246">
    <property type="protein sequence ID" value="KAK9420255.1"/>
    <property type="molecule type" value="Genomic_DNA"/>
</dbReference>
<dbReference type="Proteomes" id="UP001408356">
    <property type="component" value="Unassembled WGS sequence"/>
</dbReference>
<evidence type="ECO:0000256" key="6">
    <source>
        <dbReference type="ARBA" id="ARBA00022824"/>
    </source>
</evidence>
<dbReference type="PANTHER" id="PTHR28285">
    <property type="entry name" value="PROTEIN BIG1"/>
    <property type="match status" value="1"/>
</dbReference>
<feature type="signal peptide" evidence="11">
    <location>
        <begin position="1"/>
        <end position="17"/>
    </location>
</feature>
<evidence type="ECO:0000256" key="8">
    <source>
        <dbReference type="ARBA" id="ARBA00023136"/>
    </source>
</evidence>
<evidence type="ECO:0000256" key="10">
    <source>
        <dbReference type="SAM" id="Phobius"/>
    </source>
</evidence>
<evidence type="ECO:0000256" key="5">
    <source>
        <dbReference type="ARBA" id="ARBA00022729"/>
    </source>
</evidence>
<protein>
    <recommendedName>
        <fullName evidence="3">Protein BIG1</fullName>
    </recommendedName>
</protein>
<keyword evidence="5 11" id="KW-0732">Signal</keyword>
<evidence type="ECO:0000313" key="13">
    <source>
        <dbReference type="EMBL" id="KAK9420255.1"/>
    </source>
</evidence>
<keyword evidence="6" id="KW-0256">Endoplasmic reticulum</keyword>
<dbReference type="Pfam" id="PF20520">
    <property type="entry name" value="Ac45-VOA1_TM"/>
    <property type="match status" value="1"/>
</dbReference>
<keyword evidence="9" id="KW-0961">Cell wall biogenesis/degradation</keyword>
<proteinExistence type="inferred from homology"/>
<feature type="chain" id="PRO_5045876787" description="Protein BIG1" evidence="11">
    <location>
        <begin position="18"/>
        <end position="276"/>
    </location>
</feature>
<dbReference type="InterPro" id="IPR037654">
    <property type="entry name" value="Big1"/>
</dbReference>
<comment type="subcellular location">
    <subcellularLocation>
        <location evidence="1">Endoplasmic reticulum membrane</location>
        <topology evidence="1">Single-pass type I membrane protein</topology>
    </subcellularLocation>
</comment>
<keyword evidence="7 10" id="KW-1133">Transmembrane helix</keyword>
<dbReference type="PANTHER" id="PTHR28285:SF1">
    <property type="entry name" value="PROTEIN BIG1"/>
    <property type="match status" value="1"/>
</dbReference>
<feature type="domain" description="V-type proton ATPase subunit S1/VOA1 transmembrane" evidence="12">
    <location>
        <begin position="226"/>
        <end position="265"/>
    </location>
</feature>
<comment type="caution">
    <text evidence="13">The sequence shown here is derived from an EMBL/GenBank/DDBJ whole genome shotgun (WGS) entry which is preliminary data.</text>
</comment>
<sequence length="276" mass="30056">MRLSIAAVAACCATAHAFTNTSPFVLFSTKKFDNALSDELHVNQSVLEAANSFLSSCPTERYLLVSQPNLNIQHLGSSTAAPKLQAALSSSKVQGRMTVSEMSGVIDLEQVSSSIRENCQVAGKNPSIESLNLDPVPTGGRFQDIVESLRESDNDLGLVLQQYDAAGDFTIIFTAGSRTEKAEDAEQKTYEAEFKDTTRQELKRQVGSVARQQKERDTRSLFEKYQFFTPGIFMVLVALLVLFSLLGVGISALGSLQVPYGAFDKEMGPAAQKKQQ</sequence>
<evidence type="ECO:0000256" key="4">
    <source>
        <dbReference type="ARBA" id="ARBA00022692"/>
    </source>
</evidence>